<evidence type="ECO:0000259" key="7">
    <source>
        <dbReference type="SMART" id="SM01340"/>
    </source>
</evidence>
<reference evidence="8" key="1">
    <citation type="journal article" date="2011" name="Environ. Microbiol.">
        <title>Genomic insights into the metabolic potential of the polycyclic aromatic hydrocarbon degrading sulfate-reducing Deltaproteobacterium N47.</title>
        <authorList>
            <person name="Bergmann F."/>
            <person name="Selesi D."/>
            <person name="Weinmaier T."/>
            <person name="Tischler P."/>
            <person name="Rattei T."/>
            <person name="Meckenstock R.U."/>
        </authorList>
    </citation>
    <scope>NUCLEOTIDE SEQUENCE</scope>
</reference>
<dbReference type="GO" id="GO:0032300">
    <property type="term" value="C:mismatch repair complex"/>
    <property type="evidence" value="ECO:0007669"/>
    <property type="project" value="InterPro"/>
</dbReference>
<dbReference type="InterPro" id="IPR014790">
    <property type="entry name" value="MutL_C"/>
</dbReference>
<dbReference type="InterPro" id="IPR036890">
    <property type="entry name" value="HATPase_C_sf"/>
</dbReference>
<organism evidence="8">
    <name type="scientific">uncultured Desulfobacterium sp</name>
    <dbReference type="NCBI Taxonomy" id="201089"/>
    <lineage>
        <taxon>Bacteria</taxon>
        <taxon>Pseudomonadati</taxon>
        <taxon>Thermodesulfobacteriota</taxon>
        <taxon>Desulfobacteria</taxon>
        <taxon>Desulfobacterales</taxon>
        <taxon>Desulfobacteriaceae</taxon>
        <taxon>Desulfobacterium</taxon>
        <taxon>environmental samples</taxon>
    </lineage>
</organism>
<dbReference type="Pfam" id="PF08676">
    <property type="entry name" value="MutL_C"/>
    <property type="match status" value="1"/>
</dbReference>
<dbReference type="GO" id="GO:0030983">
    <property type="term" value="F:mismatched DNA binding"/>
    <property type="evidence" value="ECO:0007669"/>
    <property type="project" value="InterPro"/>
</dbReference>
<feature type="domain" description="MutL C-terminal dimerisation" evidence="6">
    <location>
        <begin position="426"/>
        <end position="569"/>
    </location>
</feature>
<dbReference type="SMART" id="SM01340">
    <property type="entry name" value="DNA_mis_repair"/>
    <property type="match status" value="1"/>
</dbReference>
<dbReference type="Gene3D" id="3.30.1540.20">
    <property type="entry name" value="MutL, C-terminal domain, dimerisation subdomain"/>
    <property type="match status" value="1"/>
</dbReference>
<dbReference type="HAMAP" id="MF_00149">
    <property type="entry name" value="DNA_mis_repair"/>
    <property type="match status" value="1"/>
</dbReference>
<evidence type="ECO:0000256" key="3">
    <source>
        <dbReference type="ARBA" id="ARBA00022763"/>
    </source>
</evidence>
<dbReference type="InterPro" id="IPR038973">
    <property type="entry name" value="MutL/Mlh/Pms-like"/>
</dbReference>
<dbReference type="GO" id="GO:0006298">
    <property type="term" value="P:mismatch repair"/>
    <property type="evidence" value="ECO:0007669"/>
    <property type="project" value="UniProtKB-UniRule"/>
</dbReference>
<dbReference type="InterPro" id="IPR002099">
    <property type="entry name" value="MutL/Mlh/PMS"/>
</dbReference>
<protein>
    <recommendedName>
        <fullName evidence="2 5">DNA mismatch repair protein MutL</fullName>
    </recommendedName>
</protein>
<evidence type="ECO:0000259" key="6">
    <source>
        <dbReference type="SMART" id="SM00853"/>
    </source>
</evidence>
<dbReference type="PROSITE" id="PS00058">
    <property type="entry name" value="DNA_MISMATCH_REPAIR_1"/>
    <property type="match status" value="1"/>
</dbReference>
<dbReference type="InterPro" id="IPR020568">
    <property type="entry name" value="Ribosomal_Su5_D2-typ_SF"/>
</dbReference>
<comment type="similarity">
    <text evidence="1 5">Belongs to the DNA mismatch repair MutL/HexB family.</text>
</comment>
<dbReference type="CDD" id="cd00782">
    <property type="entry name" value="MutL_Trans"/>
    <property type="match status" value="1"/>
</dbReference>
<dbReference type="InterPro" id="IPR037198">
    <property type="entry name" value="MutL_C_sf"/>
</dbReference>
<dbReference type="InterPro" id="IPR014721">
    <property type="entry name" value="Ribsml_uS5_D2-typ_fold_subgr"/>
</dbReference>
<proteinExistence type="inferred from homology"/>
<evidence type="ECO:0000256" key="5">
    <source>
        <dbReference type="HAMAP-Rule" id="MF_00149"/>
    </source>
</evidence>
<dbReference type="CDD" id="cd16926">
    <property type="entry name" value="HATPase_MutL-MLH-PMS-like"/>
    <property type="match status" value="1"/>
</dbReference>
<dbReference type="Gene3D" id="3.30.565.10">
    <property type="entry name" value="Histidine kinase-like ATPase, C-terminal domain"/>
    <property type="match status" value="1"/>
</dbReference>
<feature type="domain" description="DNA mismatch repair protein S5" evidence="7">
    <location>
        <begin position="216"/>
        <end position="334"/>
    </location>
</feature>
<dbReference type="InterPro" id="IPR020667">
    <property type="entry name" value="DNA_mismatch_repair_MutL"/>
</dbReference>
<dbReference type="NCBIfam" id="TIGR00585">
    <property type="entry name" value="mutl"/>
    <property type="match status" value="1"/>
</dbReference>
<evidence type="ECO:0000313" key="8">
    <source>
        <dbReference type="EMBL" id="CBX29380.1"/>
    </source>
</evidence>
<dbReference type="Pfam" id="PF13589">
    <property type="entry name" value="HATPase_c_3"/>
    <property type="match status" value="1"/>
</dbReference>
<dbReference type="InterPro" id="IPR014762">
    <property type="entry name" value="DNA_mismatch_repair_CS"/>
</dbReference>
<evidence type="ECO:0000256" key="4">
    <source>
        <dbReference type="ARBA" id="ARBA00023204"/>
    </source>
</evidence>
<dbReference type="PANTHER" id="PTHR10073">
    <property type="entry name" value="DNA MISMATCH REPAIR PROTEIN MLH, PMS, MUTL"/>
    <property type="match status" value="1"/>
</dbReference>
<dbReference type="AlphaFoldDB" id="E1YFN6"/>
<evidence type="ECO:0000256" key="1">
    <source>
        <dbReference type="ARBA" id="ARBA00006082"/>
    </source>
</evidence>
<dbReference type="GO" id="GO:0005524">
    <property type="term" value="F:ATP binding"/>
    <property type="evidence" value="ECO:0007669"/>
    <property type="project" value="InterPro"/>
</dbReference>
<gene>
    <name evidence="5" type="primary">mutL</name>
    <name evidence="8" type="ORF">N47_J03610</name>
</gene>
<dbReference type="FunFam" id="3.30.565.10:FF:000003">
    <property type="entry name" value="DNA mismatch repair endonuclease MutL"/>
    <property type="match status" value="1"/>
</dbReference>
<dbReference type="SUPFAM" id="SSF55874">
    <property type="entry name" value="ATPase domain of HSP90 chaperone/DNA topoisomerase II/histidine kinase"/>
    <property type="match status" value="1"/>
</dbReference>
<dbReference type="SUPFAM" id="SSF54211">
    <property type="entry name" value="Ribosomal protein S5 domain 2-like"/>
    <property type="match status" value="1"/>
</dbReference>
<evidence type="ECO:0000256" key="2">
    <source>
        <dbReference type="ARBA" id="ARBA00021975"/>
    </source>
</evidence>
<sequence>MSNFFHKHMKIRILSENISNKIAAGEIVERPASVVKELVENALDAKSTRILVEIEKGGKSLIRVSDNGTGMVKDDALLSIERYATSKIETDEDLFSINTFGFRGEALPSIASVSRFSLVTKGNESQTGIEIKIEGGKILSVTDKGSPEGTMISVKDIFFNTPARRKFLKSVDTEMGHIADVISTMALVNSNIQFNLTHNGRTVYNLLSSPDSAVRTEEILGKDTKSSLYRLGFSKETISVSGWISSPVVKRHTSRGIYIYVNGRFVHDKIVQHALLEAYTSRLIKGEFPVAVVLINLPFNEVDVNVHPAKHEVRFSEPTRVHEAVKAAVKETLDLSDPFKKSAADYVQKVQHNKSVDISEHQVAYKPAVKANPVQSEIVTDLPLKKVQSDLPLKKVQSYTEKTNPKQDSHIQENLWEKKQFKDLIVLGQLHGTYIICESVEGIFLIDQHAAHERILYEQIKAREDAYRYAIQNLLVPEVIEFGYREAGVFEKLLPDFQRAGFDVEPFGGNAFAVKSVPAFLSGKDVKSIITETIENLIETGFVPGFEKASDELLKLIACHGAIRANQKLSDKEMITLLSQLDDCKMPSNCPHGRPTWIKFSIKELEKFFKRTA</sequence>
<comment type="function">
    <text evidence="5">This protein is involved in the repair of mismatches in DNA. It is required for dam-dependent methyl-directed DNA mismatch repair. May act as a 'molecular matchmaker', a protein that promotes the formation of a stable complex between two or more DNA-binding proteins in an ATP-dependent manner without itself being part of a final effector complex.</text>
</comment>
<accession>E1YFN6</accession>
<dbReference type="PANTHER" id="PTHR10073:SF12">
    <property type="entry name" value="DNA MISMATCH REPAIR PROTEIN MLH1"/>
    <property type="match status" value="1"/>
</dbReference>
<dbReference type="Gene3D" id="3.30.1370.100">
    <property type="entry name" value="MutL, C-terminal domain, regulatory subdomain"/>
    <property type="match status" value="1"/>
</dbReference>
<dbReference type="GO" id="GO:0140664">
    <property type="term" value="F:ATP-dependent DNA damage sensor activity"/>
    <property type="evidence" value="ECO:0007669"/>
    <property type="project" value="InterPro"/>
</dbReference>
<dbReference type="Pfam" id="PF01119">
    <property type="entry name" value="DNA_mis_repair"/>
    <property type="match status" value="1"/>
</dbReference>
<dbReference type="InterPro" id="IPR013507">
    <property type="entry name" value="DNA_mismatch_S5_2-like"/>
</dbReference>
<dbReference type="SUPFAM" id="SSF118116">
    <property type="entry name" value="DNA mismatch repair protein MutL"/>
    <property type="match status" value="1"/>
</dbReference>
<dbReference type="EMBL" id="FR695872">
    <property type="protein sequence ID" value="CBX29380.1"/>
    <property type="molecule type" value="Genomic_DNA"/>
</dbReference>
<dbReference type="GO" id="GO:0016887">
    <property type="term" value="F:ATP hydrolysis activity"/>
    <property type="evidence" value="ECO:0007669"/>
    <property type="project" value="InterPro"/>
</dbReference>
<name>E1YFN6_9BACT</name>
<keyword evidence="3 5" id="KW-0227">DNA damage</keyword>
<dbReference type="InterPro" id="IPR042120">
    <property type="entry name" value="MutL_C_dimsub"/>
</dbReference>
<keyword evidence="4 5" id="KW-0234">DNA repair</keyword>
<dbReference type="Gene3D" id="3.30.230.10">
    <property type="match status" value="1"/>
</dbReference>
<dbReference type="InterPro" id="IPR042121">
    <property type="entry name" value="MutL_C_regsub"/>
</dbReference>
<dbReference type="SMART" id="SM00853">
    <property type="entry name" value="MutL_C"/>
    <property type="match status" value="1"/>
</dbReference>